<evidence type="ECO:0000313" key="2">
    <source>
        <dbReference type="Proteomes" id="UP001186974"/>
    </source>
</evidence>
<evidence type="ECO:0000313" key="1">
    <source>
        <dbReference type="EMBL" id="KAK3063628.1"/>
    </source>
</evidence>
<gene>
    <name evidence="1" type="ORF">LTS18_013993</name>
</gene>
<reference evidence="1" key="1">
    <citation type="submission" date="2024-09" db="EMBL/GenBank/DDBJ databases">
        <title>Black Yeasts Isolated from many extreme environments.</title>
        <authorList>
            <person name="Coleine C."/>
            <person name="Stajich J.E."/>
            <person name="Selbmann L."/>
        </authorList>
    </citation>
    <scope>NUCLEOTIDE SEQUENCE</scope>
    <source>
        <strain evidence="1">CCFEE 5737</strain>
    </source>
</reference>
<dbReference type="EMBL" id="JAWDJW010006774">
    <property type="protein sequence ID" value="KAK3063628.1"/>
    <property type="molecule type" value="Genomic_DNA"/>
</dbReference>
<name>A0ACC3D982_9PEZI</name>
<accession>A0ACC3D982</accession>
<sequence>MQIWAITPAGASTTSRRSSMSASPLLSAQTPRTPVLQHRIQQASTPQNRNILRFAKCPTTINPPDKALLSSNRTQAWQDPSAVRLTHLLSASSRPPTPLTLFKLTRPSPILQIRTKELCCPHPTHPATLSKNIPQLTFKPTPSNAARSAPNPPHPTTLPTNAGAPRPPRQFPTKFLSSSHTRTMPIQPNSSTWTVRLKYHKTTILLHIDPLQTLASLKEDLLLALQQTCTHQTLHGKQLPSAAGAFAIAKPRDPLDVARGWERLPAGKKADRESVKAAGVRDNAVLAFRWNEKGKKAVMGGEEEGDGDEGLGLDGDGREGEEWDVVLPSFEDQYGVENEGDLGVQREFNG</sequence>
<comment type="caution">
    <text evidence="1">The sequence shown here is derived from an EMBL/GenBank/DDBJ whole genome shotgun (WGS) entry which is preliminary data.</text>
</comment>
<organism evidence="1 2">
    <name type="scientific">Coniosporium uncinatum</name>
    <dbReference type="NCBI Taxonomy" id="93489"/>
    <lineage>
        <taxon>Eukaryota</taxon>
        <taxon>Fungi</taxon>
        <taxon>Dikarya</taxon>
        <taxon>Ascomycota</taxon>
        <taxon>Pezizomycotina</taxon>
        <taxon>Dothideomycetes</taxon>
        <taxon>Dothideomycetes incertae sedis</taxon>
        <taxon>Coniosporium</taxon>
    </lineage>
</organism>
<keyword evidence="2" id="KW-1185">Reference proteome</keyword>
<protein>
    <submittedName>
        <fullName evidence="1">Uncharacterized protein</fullName>
    </submittedName>
</protein>
<proteinExistence type="predicted"/>
<dbReference type="Proteomes" id="UP001186974">
    <property type="component" value="Unassembled WGS sequence"/>
</dbReference>